<sequence length="432" mass="50533">MTWRSLCIDFCATSVGLKEHPNILKREVDLFGIMNGRIILGIASFFYCIAGVVSYHPFFFPRYQPDNYVSVHKSPTSRNPFEFKRRWPSGFDRLSMGFIKRDKNENTRNNDETMRNNDETSSLDVYDKGMYDKLLDDLYTRKAHENPPQLSKRYFDRLSSGFIRKKRSAVPNSRSYVGNSIQKSQLNVQKNVDTTNPMEHPDSVGKRDYDRHVTEQEQGREDAVSGKRGFDRLNAGFVKRPFDRLNSGFVKRPFDRLNSEFVKRPFDRLNSGFVKRPFDRLNSGFVKRPFDRLNSGFVKRPFDRLSSGFVKRPFDRLTLGFVKRPSESELDEPVQMYIDDEKRGFDRLNYGFVKRPFDRLNFGFVKKDAENVNNGNAIREERYFDKMNMGFIKLDSLMSTTDAASRVDDKQGIDRLNSGYVKKEDILDDRDY</sequence>
<comment type="caution">
    <text evidence="3">The sequence shown here is derived from an EMBL/GenBank/DDBJ whole genome shotgun (WGS) entry which is preliminary data.</text>
</comment>
<keyword evidence="2" id="KW-0472">Membrane</keyword>
<reference evidence="3" key="2">
    <citation type="submission" date="2020-11" db="EMBL/GenBank/DDBJ databases">
        <authorList>
            <person name="McCartney M.A."/>
            <person name="Auch B."/>
            <person name="Kono T."/>
            <person name="Mallez S."/>
            <person name="Becker A."/>
            <person name="Gohl D.M."/>
            <person name="Silverstein K.A.T."/>
            <person name="Koren S."/>
            <person name="Bechman K.B."/>
            <person name="Herman A."/>
            <person name="Abrahante J.E."/>
            <person name="Garbe J."/>
        </authorList>
    </citation>
    <scope>NUCLEOTIDE SEQUENCE</scope>
    <source>
        <strain evidence="3">Duluth1</strain>
        <tissue evidence="3">Whole animal</tissue>
    </source>
</reference>
<name>A0A9D4RRL9_DREPO</name>
<proteinExistence type="predicted"/>
<keyword evidence="2" id="KW-1133">Transmembrane helix</keyword>
<gene>
    <name evidence="3" type="ORF">DPMN_002292</name>
</gene>
<feature type="transmembrane region" description="Helical" evidence="2">
    <location>
        <begin position="38"/>
        <end position="58"/>
    </location>
</feature>
<reference evidence="3" key="1">
    <citation type="journal article" date="2019" name="bioRxiv">
        <title>The Genome of the Zebra Mussel, Dreissena polymorpha: A Resource for Invasive Species Research.</title>
        <authorList>
            <person name="McCartney M.A."/>
            <person name="Auch B."/>
            <person name="Kono T."/>
            <person name="Mallez S."/>
            <person name="Zhang Y."/>
            <person name="Obille A."/>
            <person name="Becker A."/>
            <person name="Abrahante J.E."/>
            <person name="Garbe J."/>
            <person name="Badalamenti J.P."/>
            <person name="Herman A."/>
            <person name="Mangelson H."/>
            <person name="Liachko I."/>
            <person name="Sullivan S."/>
            <person name="Sone E.D."/>
            <person name="Koren S."/>
            <person name="Silverstein K.A.T."/>
            <person name="Beckman K.B."/>
            <person name="Gohl D.M."/>
        </authorList>
    </citation>
    <scope>NUCLEOTIDE SEQUENCE</scope>
    <source>
        <strain evidence="3">Duluth1</strain>
        <tissue evidence="3">Whole animal</tissue>
    </source>
</reference>
<protein>
    <submittedName>
        <fullName evidence="3">Uncharacterized protein</fullName>
    </submittedName>
</protein>
<feature type="compositionally biased region" description="Basic and acidic residues" evidence="1">
    <location>
        <begin position="199"/>
        <end position="225"/>
    </location>
</feature>
<keyword evidence="4" id="KW-1185">Reference proteome</keyword>
<feature type="region of interest" description="Disordered" evidence="1">
    <location>
        <begin position="192"/>
        <end position="225"/>
    </location>
</feature>
<keyword evidence="2" id="KW-0812">Transmembrane</keyword>
<evidence type="ECO:0000256" key="2">
    <source>
        <dbReference type="SAM" id="Phobius"/>
    </source>
</evidence>
<organism evidence="3 4">
    <name type="scientific">Dreissena polymorpha</name>
    <name type="common">Zebra mussel</name>
    <name type="synonym">Mytilus polymorpha</name>
    <dbReference type="NCBI Taxonomy" id="45954"/>
    <lineage>
        <taxon>Eukaryota</taxon>
        <taxon>Metazoa</taxon>
        <taxon>Spiralia</taxon>
        <taxon>Lophotrochozoa</taxon>
        <taxon>Mollusca</taxon>
        <taxon>Bivalvia</taxon>
        <taxon>Autobranchia</taxon>
        <taxon>Heteroconchia</taxon>
        <taxon>Euheterodonta</taxon>
        <taxon>Imparidentia</taxon>
        <taxon>Neoheterodontei</taxon>
        <taxon>Myida</taxon>
        <taxon>Dreissenoidea</taxon>
        <taxon>Dreissenidae</taxon>
        <taxon>Dreissena</taxon>
    </lineage>
</organism>
<evidence type="ECO:0000256" key="1">
    <source>
        <dbReference type="SAM" id="MobiDB-lite"/>
    </source>
</evidence>
<dbReference type="EMBL" id="JAIWYP010000001">
    <property type="protein sequence ID" value="KAH3878399.1"/>
    <property type="molecule type" value="Genomic_DNA"/>
</dbReference>
<dbReference type="AlphaFoldDB" id="A0A9D4RRL9"/>
<evidence type="ECO:0000313" key="4">
    <source>
        <dbReference type="Proteomes" id="UP000828390"/>
    </source>
</evidence>
<accession>A0A9D4RRL9</accession>
<dbReference type="Proteomes" id="UP000828390">
    <property type="component" value="Unassembled WGS sequence"/>
</dbReference>
<evidence type="ECO:0000313" key="3">
    <source>
        <dbReference type="EMBL" id="KAH3878399.1"/>
    </source>
</evidence>